<sequence>MLLRLTPELGGDGTEYGIIAMNDTGSDILSLFTTDIPNLGNNAGYLGWHGPVAIIDANGSITLFQRILVQVQLVRDDNTPWSDWIDETAIVRQPSPNVIRLSGAEIREVLYFGTAPGNHLLAVSSTKGGLTSLL</sequence>
<keyword evidence="2" id="KW-1185">Reference proteome</keyword>
<dbReference type="InParanoid" id="A0A0C3HB95"/>
<dbReference type="STRING" id="913774.A0A0C3HB95"/>
<gene>
    <name evidence="1" type="ORF">OIDMADRAFT_19556</name>
</gene>
<organism evidence="1 2">
    <name type="scientific">Oidiodendron maius (strain Zn)</name>
    <dbReference type="NCBI Taxonomy" id="913774"/>
    <lineage>
        <taxon>Eukaryota</taxon>
        <taxon>Fungi</taxon>
        <taxon>Dikarya</taxon>
        <taxon>Ascomycota</taxon>
        <taxon>Pezizomycotina</taxon>
        <taxon>Leotiomycetes</taxon>
        <taxon>Leotiomycetes incertae sedis</taxon>
        <taxon>Myxotrichaceae</taxon>
        <taxon>Oidiodendron</taxon>
    </lineage>
</organism>
<dbReference type="OrthoDB" id="4199986at2759"/>
<reference evidence="1 2" key="1">
    <citation type="submission" date="2014-04" db="EMBL/GenBank/DDBJ databases">
        <authorList>
            <consortium name="DOE Joint Genome Institute"/>
            <person name="Kuo A."/>
            <person name="Martino E."/>
            <person name="Perotto S."/>
            <person name="Kohler A."/>
            <person name="Nagy L.G."/>
            <person name="Floudas D."/>
            <person name="Copeland A."/>
            <person name="Barry K.W."/>
            <person name="Cichocki N."/>
            <person name="Veneault-Fourrey C."/>
            <person name="LaButti K."/>
            <person name="Lindquist E.A."/>
            <person name="Lipzen A."/>
            <person name="Lundell T."/>
            <person name="Morin E."/>
            <person name="Murat C."/>
            <person name="Sun H."/>
            <person name="Tunlid A."/>
            <person name="Henrissat B."/>
            <person name="Grigoriev I.V."/>
            <person name="Hibbett D.S."/>
            <person name="Martin F."/>
            <person name="Nordberg H.P."/>
            <person name="Cantor M.N."/>
            <person name="Hua S.X."/>
        </authorList>
    </citation>
    <scope>NUCLEOTIDE SEQUENCE [LARGE SCALE GENOMIC DNA]</scope>
    <source>
        <strain evidence="1 2">Zn</strain>
    </source>
</reference>
<proteinExistence type="predicted"/>
<evidence type="ECO:0000313" key="2">
    <source>
        <dbReference type="Proteomes" id="UP000054321"/>
    </source>
</evidence>
<dbReference type="Proteomes" id="UP000054321">
    <property type="component" value="Unassembled WGS sequence"/>
</dbReference>
<protein>
    <submittedName>
        <fullName evidence="1">Uncharacterized protein</fullName>
    </submittedName>
</protein>
<dbReference type="EMBL" id="KN832877">
    <property type="protein sequence ID" value="KIN00500.1"/>
    <property type="molecule type" value="Genomic_DNA"/>
</dbReference>
<evidence type="ECO:0000313" key="1">
    <source>
        <dbReference type="EMBL" id="KIN00500.1"/>
    </source>
</evidence>
<name>A0A0C3HB95_OIDMZ</name>
<reference evidence="2" key="2">
    <citation type="submission" date="2015-01" db="EMBL/GenBank/DDBJ databases">
        <title>Evolutionary Origins and Diversification of the Mycorrhizal Mutualists.</title>
        <authorList>
            <consortium name="DOE Joint Genome Institute"/>
            <consortium name="Mycorrhizal Genomics Consortium"/>
            <person name="Kohler A."/>
            <person name="Kuo A."/>
            <person name="Nagy L.G."/>
            <person name="Floudas D."/>
            <person name="Copeland A."/>
            <person name="Barry K.W."/>
            <person name="Cichocki N."/>
            <person name="Veneault-Fourrey C."/>
            <person name="LaButti K."/>
            <person name="Lindquist E.A."/>
            <person name="Lipzen A."/>
            <person name="Lundell T."/>
            <person name="Morin E."/>
            <person name="Murat C."/>
            <person name="Riley R."/>
            <person name="Ohm R."/>
            <person name="Sun H."/>
            <person name="Tunlid A."/>
            <person name="Henrissat B."/>
            <person name="Grigoriev I.V."/>
            <person name="Hibbett D.S."/>
            <person name="Martin F."/>
        </authorList>
    </citation>
    <scope>NUCLEOTIDE SEQUENCE [LARGE SCALE GENOMIC DNA]</scope>
    <source>
        <strain evidence="2">Zn</strain>
    </source>
</reference>
<dbReference type="AlphaFoldDB" id="A0A0C3HB95"/>
<dbReference type="HOGENOM" id="CLU_121500_1_0_1"/>
<accession>A0A0C3HB95</accession>